<protein>
    <recommendedName>
        <fullName evidence="2">beta-galactosidase</fullName>
        <ecNumber evidence="2">3.2.1.23</ecNumber>
    </recommendedName>
</protein>
<organism evidence="6 7">
    <name type="scientific">Prevotella dentalis (strain ATCC 49559 / DSM 3688 / JCM 13448 / NCTC 12043 / ES 2772)</name>
    <name type="common">Mitsuokella dentalis</name>
    <dbReference type="NCBI Taxonomy" id="908937"/>
    <lineage>
        <taxon>Bacteria</taxon>
        <taxon>Pseudomonadati</taxon>
        <taxon>Bacteroidota</taxon>
        <taxon>Bacteroidia</taxon>
        <taxon>Bacteroidales</taxon>
        <taxon>Prevotellaceae</taxon>
        <taxon>Prevotella</taxon>
    </lineage>
</organism>
<dbReference type="PANTHER" id="PTHR46323">
    <property type="entry name" value="BETA-GALACTOSIDASE"/>
    <property type="match status" value="1"/>
</dbReference>
<dbReference type="SUPFAM" id="SSF51445">
    <property type="entry name" value="(Trans)glycosidases"/>
    <property type="match status" value="1"/>
</dbReference>
<keyword evidence="5" id="KW-0732">Signal</keyword>
<evidence type="ECO:0000256" key="3">
    <source>
        <dbReference type="ARBA" id="ARBA00022801"/>
    </source>
</evidence>
<dbReference type="InterPro" id="IPR008979">
    <property type="entry name" value="Galactose-bd-like_sf"/>
</dbReference>
<evidence type="ECO:0000256" key="2">
    <source>
        <dbReference type="ARBA" id="ARBA00012756"/>
    </source>
</evidence>
<dbReference type="InterPro" id="IPR036156">
    <property type="entry name" value="Beta-gal/glucu_dom_sf"/>
</dbReference>
<keyword evidence="3" id="KW-0378">Hydrolase</keyword>
<proteinExistence type="predicted"/>
<dbReference type="GO" id="GO:0004565">
    <property type="term" value="F:beta-galactosidase activity"/>
    <property type="evidence" value="ECO:0007669"/>
    <property type="project" value="UniProtKB-EC"/>
</dbReference>
<dbReference type="Proteomes" id="UP000007820">
    <property type="component" value="Unassembled WGS sequence"/>
</dbReference>
<gene>
    <name evidence="6" type="ORF">HMPREF9136_1442</name>
</gene>
<evidence type="ECO:0000313" key="6">
    <source>
        <dbReference type="EMBL" id="EGQ14765.1"/>
    </source>
</evidence>
<dbReference type="GO" id="GO:0005990">
    <property type="term" value="P:lactose catabolic process"/>
    <property type="evidence" value="ECO:0007669"/>
    <property type="project" value="TreeGrafter"/>
</dbReference>
<keyword evidence="4" id="KW-0326">Glycosidase</keyword>
<dbReference type="Gene3D" id="3.20.20.80">
    <property type="entry name" value="Glycosidases"/>
    <property type="match status" value="1"/>
</dbReference>
<dbReference type="STRING" id="908937.Prede_0054"/>
<evidence type="ECO:0000313" key="7">
    <source>
        <dbReference type="Proteomes" id="UP000007820"/>
    </source>
</evidence>
<reference evidence="6 7" key="1">
    <citation type="submission" date="2011-04" db="EMBL/GenBank/DDBJ databases">
        <authorList>
            <person name="Muzny D."/>
            <person name="Qin X."/>
            <person name="Deng J."/>
            <person name="Jiang H."/>
            <person name="Liu Y."/>
            <person name="Qu J."/>
            <person name="Song X.-Z."/>
            <person name="Zhang L."/>
            <person name="Thornton R."/>
            <person name="Coyle M."/>
            <person name="Francisco L."/>
            <person name="Jackson L."/>
            <person name="Javaid M."/>
            <person name="Korchina V."/>
            <person name="Kovar C."/>
            <person name="Mata R."/>
            <person name="Mathew T."/>
            <person name="Ngo R."/>
            <person name="Nguyen L."/>
            <person name="Nguyen N."/>
            <person name="Okwuonu G."/>
            <person name="Ongeri F."/>
            <person name="Pham C."/>
            <person name="Simmons D."/>
            <person name="Wilczek-Boney K."/>
            <person name="Hale W."/>
            <person name="Jakkamsetti A."/>
            <person name="Pham P."/>
            <person name="Ruth R."/>
            <person name="San Lucas F."/>
            <person name="Warren J."/>
            <person name="Zhang J."/>
            <person name="Zhao Z."/>
            <person name="Zhou C."/>
            <person name="Zhu D."/>
            <person name="Lee S."/>
            <person name="Bess C."/>
            <person name="Blankenburg K."/>
            <person name="Forbes L."/>
            <person name="Fu Q."/>
            <person name="Gubbala S."/>
            <person name="Hirani K."/>
            <person name="Jayaseelan J.C."/>
            <person name="Lara F."/>
            <person name="Munidasa M."/>
            <person name="Palculict T."/>
            <person name="Patil S."/>
            <person name="Pu L.-L."/>
            <person name="Saada N."/>
            <person name="Tang L."/>
            <person name="Weissenberger G."/>
            <person name="Zhu Y."/>
            <person name="Hemphill L."/>
            <person name="Shang Y."/>
            <person name="Youmans B."/>
            <person name="Ayvaz T."/>
            <person name="Ross M."/>
            <person name="Santibanez J."/>
            <person name="Aqrawi P."/>
            <person name="Gross S."/>
            <person name="Joshi V."/>
            <person name="Fowler G."/>
            <person name="Nazareth L."/>
            <person name="Reid J."/>
            <person name="Worley K."/>
            <person name="Petrosino J."/>
            <person name="Highlander S."/>
            <person name="Gibbs R."/>
        </authorList>
    </citation>
    <scope>NUCLEOTIDE SEQUENCE [LARGE SCALE GENOMIC DNA]</scope>
    <source>
        <strain evidence="6 7">DSM 3688</strain>
    </source>
</reference>
<dbReference type="InterPro" id="IPR017853">
    <property type="entry name" value="GH"/>
</dbReference>
<feature type="signal peptide" evidence="5">
    <location>
        <begin position="1"/>
        <end position="34"/>
    </location>
</feature>
<dbReference type="GO" id="GO:0009341">
    <property type="term" value="C:beta-galactosidase complex"/>
    <property type="evidence" value="ECO:0007669"/>
    <property type="project" value="TreeGrafter"/>
</dbReference>
<dbReference type="EMBL" id="AFPW01000019">
    <property type="protein sequence ID" value="EGQ14765.1"/>
    <property type="molecule type" value="Genomic_DNA"/>
</dbReference>
<accession>F9D3L4</accession>
<dbReference type="eggNOG" id="COG3250">
    <property type="taxonomic scope" value="Bacteria"/>
</dbReference>
<name>F9D3L4_PREDD</name>
<dbReference type="PANTHER" id="PTHR46323:SF2">
    <property type="entry name" value="BETA-GALACTOSIDASE"/>
    <property type="match status" value="1"/>
</dbReference>
<dbReference type="SUPFAM" id="SSF49785">
    <property type="entry name" value="Galactose-binding domain-like"/>
    <property type="match status" value="1"/>
</dbReference>
<evidence type="ECO:0000256" key="5">
    <source>
        <dbReference type="SAM" id="SignalP"/>
    </source>
</evidence>
<dbReference type="InterPro" id="IPR050347">
    <property type="entry name" value="Bact_Beta-galactosidase"/>
</dbReference>
<evidence type="ECO:0000256" key="4">
    <source>
        <dbReference type="ARBA" id="ARBA00023295"/>
    </source>
</evidence>
<comment type="catalytic activity">
    <reaction evidence="1">
        <text>Hydrolysis of terminal non-reducing beta-D-galactose residues in beta-D-galactosides.</text>
        <dbReference type="EC" id="3.2.1.23"/>
    </reaction>
</comment>
<feature type="chain" id="PRO_5003387177" description="beta-galactosidase" evidence="5">
    <location>
        <begin position="35"/>
        <end position="912"/>
    </location>
</feature>
<sequence length="912" mass="103467">MGRMARNRYLCPKATDMKPSFLLMLALLWPSSRAAAQPSADLSGLWQVTTAFSPTPREVCLPTTLDQAGIGTPTTLQPHLRLPDGSVNKAVMRHLTRRVSYIGPATYERTVDVPRQMAGRPLLFEFERVLWLSRLYVDGHEVGPAQESLSTPHVFSLPRGLAEGRHRLRLVVDNRKQVDLSYEDMAHAYTNETQTMWNGVLGRMRMSVAPRVTDVQVYPDVERRQLRVVLGGRPVRHPRFRLDGRLRPYTRPNDSTFIIPVGRPRLWNEFTPYIYRLTVQADGWQRTVRFGMRRLESSHGRLLLNGERIFLRATLECCIFPLTGCPPTTEEGWRRVFGRAKAWGLNSLRFHSYCPPEAAFSVADEMGFYLQVELPNWTLDIGSNPKAEAYFYREFERIWRAYGNHPSFCFMTPGNELQRDFNYLNTLCRHMKQADPRHLYATTTFTFEKGHGGHPEPEDQFYVTQWTDRGWVRGQGVFDEQPPCFRSDYDSTAAGCAVPLISHEIGQYSVYPNLRETDKYTGTLDALNFKAIRRDLEQKGLLQRADDYTQASGRLAVKLYKEEIERALKTRDFSGYQLLGLQDFPGQGTALVGLVDAFWDSKGLCTERYFRQFCAPVVPLARFDRATWSTTETFRADLEVANYSPTDLTGHALRWAVCRSDGTVLSQGRFAAPPLGKGRLNAVGSIAVPLGAIADADRLTLRVRIVGTDYANTWDFWAYAPCADSPGIVVTTSPDEAIRRATAGERVLLHPTCKEQMEGLEGKFLPVFWSPVHFPKQAGTMGLLLRPRHPALAHFPTDLNADWQWWNIVKRSRVMVLDSLGGVQPLIESVDNFVSNRHLALLFEARLGRGGIVVSSTELDADLPEMRHLRYSLTEYMRSPAFAPRQTVDATRLRRLFAATASSETHATSIYE</sequence>
<dbReference type="SUPFAM" id="SSF49303">
    <property type="entry name" value="beta-Galactosidase/glucuronidase domain"/>
    <property type="match status" value="1"/>
</dbReference>
<dbReference type="AlphaFoldDB" id="F9D3L4"/>
<comment type="caution">
    <text evidence="6">The sequence shown here is derived from an EMBL/GenBank/DDBJ whole genome shotgun (WGS) entry which is preliminary data.</text>
</comment>
<dbReference type="EC" id="3.2.1.23" evidence="2"/>
<dbReference type="Gene3D" id="2.60.120.260">
    <property type="entry name" value="Galactose-binding domain-like"/>
    <property type="match status" value="1"/>
</dbReference>
<evidence type="ECO:0000256" key="1">
    <source>
        <dbReference type="ARBA" id="ARBA00001412"/>
    </source>
</evidence>